<accession>A0A366HM33</accession>
<dbReference type="InterPro" id="IPR000914">
    <property type="entry name" value="SBP_5_dom"/>
</dbReference>
<dbReference type="OrthoDB" id="9801799at2"/>
<sequence>MTHTRREFLQRSATLAGISLAGISLVGAPAFGQSIKDLVIAYNVGVPSWDPTVGPSGVNPSLQSIYMSVFDHYIMQKPDLSFQPGLLTKWGFSDDKKKISMTVREGVKWHDGSAFGPEDVVWSLKRAGDPATGNPGQFVWGKIGNYSINGNVVTADVLEFEPTIFKWMAFLTGYILPKAYFEKVGAAGFEKAPIGTGPYKVEAYERGAYVRLAANKDYWGPKPAYETVTIKFVTDAASRVAEVESGNAHVTLEIPYEEYDRLRKKQGLKGIAFPVSDVGMIFLNDIDVMLDKNVRLAAHHAIDKKLIIDRLLRGYGVPLSTLETPEYTAYDPNLKFEYDPEKSKQLLAASGYSTKKPVKFTIQTTKGFKPKDYEMIQAIVGMWRKVGIEANIEIYEIAKHFELRAADKLAPAAFYNWGNAIGDPTTSTGHAMFGPSPHSVWDSKDLVDKIIPLWGEADEAKRIQGWKDVSAYIMENCYVIPVLQYVLPVIHSDKVVVLPAATGDVQPAMMKRA</sequence>
<dbReference type="InterPro" id="IPR030678">
    <property type="entry name" value="Peptide/Ni-bd"/>
</dbReference>
<keyword evidence="2" id="KW-0732">Signal</keyword>
<protein>
    <submittedName>
        <fullName evidence="4">Peptide/nickel transport system substrate-binding protein</fullName>
    </submittedName>
</protein>
<dbReference type="AlphaFoldDB" id="A0A366HM33"/>
<proteinExistence type="inferred from homology"/>
<dbReference type="PROSITE" id="PS51318">
    <property type="entry name" value="TAT"/>
    <property type="match status" value="1"/>
</dbReference>
<dbReference type="SUPFAM" id="SSF53850">
    <property type="entry name" value="Periplasmic binding protein-like II"/>
    <property type="match status" value="1"/>
</dbReference>
<dbReference type="RefSeq" id="WP_113931651.1">
    <property type="nucleotide sequence ID" value="NZ_JACCEU010000001.1"/>
</dbReference>
<comment type="similarity">
    <text evidence="1">Belongs to the bacterial solute-binding protein 5 family.</text>
</comment>
<reference evidence="4 5" key="1">
    <citation type="submission" date="2018-06" db="EMBL/GenBank/DDBJ databases">
        <title>Genomic Encyclopedia of Type Strains, Phase IV (KMG-IV): sequencing the most valuable type-strain genomes for metagenomic binning, comparative biology and taxonomic classification.</title>
        <authorList>
            <person name="Goeker M."/>
        </authorList>
    </citation>
    <scope>NUCLEOTIDE SEQUENCE [LARGE SCALE GENOMIC DNA]</scope>
    <source>
        <strain evidence="4 5">DSM 25520</strain>
    </source>
</reference>
<feature type="domain" description="Solute-binding protein family 5" evidence="3">
    <location>
        <begin position="82"/>
        <end position="428"/>
    </location>
</feature>
<evidence type="ECO:0000256" key="1">
    <source>
        <dbReference type="ARBA" id="ARBA00005695"/>
    </source>
</evidence>
<evidence type="ECO:0000256" key="2">
    <source>
        <dbReference type="ARBA" id="ARBA00022729"/>
    </source>
</evidence>
<dbReference type="GO" id="GO:1904680">
    <property type="term" value="F:peptide transmembrane transporter activity"/>
    <property type="evidence" value="ECO:0007669"/>
    <property type="project" value="TreeGrafter"/>
</dbReference>
<dbReference type="PANTHER" id="PTHR30290:SF38">
    <property type="entry name" value="D,D-DIPEPTIDE-BINDING PERIPLASMIC PROTEIN DDPA-RELATED"/>
    <property type="match status" value="1"/>
</dbReference>
<name>A0A366HM33_9BURK</name>
<dbReference type="GO" id="GO:0043190">
    <property type="term" value="C:ATP-binding cassette (ABC) transporter complex"/>
    <property type="evidence" value="ECO:0007669"/>
    <property type="project" value="InterPro"/>
</dbReference>
<dbReference type="PANTHER" id="PTHR30290">
    <property type="entry name" value="PERIPLASMIC BINDING COMPONENT OF ABC TRANSPORTER"/>
    <property type="match status" value="1"/>
</dbReference>
<keyword evidence="5" id="KW-1185">Reference proteome</keyword>
<organism evidence="4 5">
    <name type="scientific">Eoetvoesiella caeni</name>
    <dbReference type="NCBI Taxonomy" id="645616"/>
    <lineage>
        <taxon>Bacteria</taxon>
        <taxon>Pseudomonadati</taxon>
        <taxon>Pseudomonadota</taxon>
        <taxon>Betaproteobacteria</taxon>
        <taxon>Burkholderiales</taxon>
        <taxon>Alcaligenaceae</taxon>
        <taxon>Eoetvoesiella</taxon>
    </lineage>
</organism>
<dbReference type="Gene3D" id="3.40.190.10">
    <property type="entry name" value="Periplasmic binding protein-like II"/>
    <property type="match status" value="1"/>
</dbReference>
<dbReference type="Proteomes" id="UP000253628">
    <property type="component" value="Unassembled WGS sequence"/>
</dbReference>
<dbReference type="GO" id="GO:0015833">
    <property type="term" value="P:peptide transport"/>
    <property type="evidence" value="ECO:0007669"/>
    <property type="project" value="TreeGrafter"/>
</dbReference>
<dbReference type="EMBL" id="QNRQ01000001">
    <property type="protein sequence ID" value="RBP43372.1"/>
    <property type="molecule type" value="Genomic_DNA"/>
</dbReference>
<evidence type="ECO:0000313" key="5">
    <source>
        <dbReference type="Proteomes" id="UP000253628"/>
    </source>
</evidence>
<dbReference type="PIRSF" id="PIRSF002741">
    <property type="entry name" value="MppA"/>
    <property type="match status" value="1"/>
</dbReference>
<dbReference type="InterPro" id="IPR006311">
    <property type="entry name" value="TAT_signal"/>
</dbReference>
<comment type="caution">
    <text evidence="4">The sequence shown here is derived from an EMBL/GenBank/DDBJ whole genome shotgun (WGS) entry which is preliminary data.</text>
</comment>
<dbReference type="InterPro" id="IPR039424">
    <property type="entry name" value="SBP_5"/>
</dbReference>
<dbReference type="Gene3D" id="3.90.76.10">
    <property type="entry name" value="Dipeptide-binding Protein, Domain 1"/>
    <property type="match status" value="1"/>
</dbReference>
<dbReference type="Gene3D" id="3.10.105.10">
    <property type="entry name" value="Dipeptide-binding Protein, Domain 3"/>
    <property type="match status" value="1"/>
</dbReference>
<dbReference type="GO" id="GO:0030288">
    <property type="term" value="C:outer membrane-bounded periplasmic space"/>
    <property type="evidence" value="ECO:0007669"/>
    <property type="project" value="UniProtKB-ARBA"/>
</dbReference>
<dbReference type="Pfam" id="PF00496">
    <property type="entry name" value="SBP_bac_5"/>
    <property type="match status" value="1"/>
</dbReference>
<evidence type="ECO:0000313" key="4">
    <source>
        <dbReference type="EMBL" id="RBP43372.1"/>
    </source>
</evidence>
<evidence type="ECO:0000259" key="3">
    <source>
        <dbReference type="Pfam" id="PF00496"/>
    </source>
</evidence>
<gene>
    <name evidence="4" type="ORF">DFR37_101504</name>
</gene>